<feature type="signal peptide" evidence="1">
    <location>
        <begin position="1"/>
        <end position="23"/>
    </location>
</feature>
<feature type="chain" id="PRO_5036920487" description="Copper-binding protein" evidence="1">
    <location>
        <begin position="24"/>
        <end position="144"/>
    </location>
</feature>
<dbReference type="EMBL" id="JAEPBG010000008">
    <property type="protein sequence ID" value="MBK4736669.1"/>
    <property type="molecule type" value="Genomic_DNA"/>
</dbReference>
<keyword evidence="1" id="KW-0732">Signal</keyword>
<evidence type="ECO:0000313" key="2">
    <source>
        <dbReference type="EMBL" id="MBK4736669.1"/>
    </source>
</evidence>
<protein>
    <recommendedName>
        <fullName evidence="4">Copper-binding protein</fullName>
    </recommendedName>
</protein>
<reference evidence="2" key="1">
    <citation type="submission" date="2021-01" db="EMBL/GenBank/DDBJ databases">
        <title>Genome sequence of strain Noviherbaspirillum sp. DKR-6.</title>
        <authorList>
            <person name="Chaudhary D.K."/>
        </authorList>
    </citation>
    <scope>NUCLEOTIDE SEQUENCE</scope>
    <source>
        <strain evidence="2">DKR-6</strain>
    </source>
</reference>
<name>A0A934SW27_9BURK</name>
<evidence type="ECO:0000313" key="3">
    <source>
        <dbReference type="Proteomes" id="UP000622890"/>
    </source>
</evidence>
<keyword evidence="3" id="KW-1185">Reference proteome</keyword>
<comment type="caution">
    <text evidence="2">The sequence shown here is derived from an EMBL/GenBank/DDBJ whole genome shotgun (WGS) entry which is preliminary data.</text>
</comment>
<organism evidence="2 3">
    <name type="scientific">Noviherbaspirillum pedocola</name>
    <dbReference type="NCBI Taxonomy" id="2801341"/>
    <lineage>
        <taxon>Bacteria</taxon>
        <taxon>Pseudomonadati</taxon>
        <taxon>Pseudomonadota</taxon>
        <taxon>Betaproteobacteria</taxon>
        <taxon>Burkholderiales</taxon>
        <taxon>Oxalobacteraceae</taxon>
        <taxon>Noviherbaspirillum</taxon>
    </lineage>
</organism>
<evidence type="ECO:0000256" key="1">
    <source>
        <dbReference type="SAM" id="SignalP"/>
    </source>
</evidence>
<dbReference type="AlphaFoldDB" id="A0A934SW27"/>
<proteinExistence type="predicted"/>
<accession>A0A934SW27</accession>
<evidence type="ECO:0008006" key="4">
    <source>
        <dbReference type="Google" id="ProtNLM"/>
    </source>
</evidence>
<dbReference type="RefSeq" id="WP_200594319.1">
    <property type="nucleotide sequence ID" value="NZ_JAEPBG010000008.1"/>
</dbReference>
<dbReference type="Proteomes" id="UP000622890">
    <property type="component" value="Unassembled WGS sequence"/>
</dbReference>
<gene>
    <name evidence="2" type="ORF">JJB74_18745</name>
</gene>
<sequence>MQMSKSFGMGLGGLMIVLAASYAAMRPDGSHDAAAPHAGHAQVAGTVTPAASTAPRTIRISIAPGSDAAPGVWRLRKNEAVDFRVSVPYDGMLAIHGYTNDVPVAANHELSLPLTLSHTGRFPMHVHARDGQHLEVAVLEILPD</sequence>